<dbReference type="HOGENOM" id="CLU_2832622_0_0_1"/>
<evidence type="ECO:0000259" key="3">
    <source>
        <dbReference type="PROSITE" id="PS50002"/>
    </source>
</evidence>
<proteinExistence type="predicted"/>
<accession>S9QYN4</accession>
<feature type="domain" description="SH3" evidence="3">
    <location>
        <begin position="4"/>
        <end position="66"/>
    </location>
</feature>
<evidence type="ECO:0000256" key="2">
    <source>
        <dbReference type="PROSITE-ProRule" id="PRU00192"/>
    </source>
</evidence>
<dbReference type="RefSeq" id="XP_013020025.1">
    <property type="nucleotide sequence ID" value="XM_013164571.1"/>
</dbReference>
<gene>
    <name evidence="4" type="ORF">SOCG_01618</name>
</gene>
<protein>
    <recommendedName>
        <fullName evidence="3">SH3 domain-containing protein</fullName>
    </recommendedName>
</protein>
<organism evidence="4 5">
    <name type="scientific">Schizosaccharomyces octosporus (strain yFS286)</name>
    <name type="common">Fission yeast</name>
    <name type="synonym">Octosporomyces octosporus</name>
    <dbReference type="NCBI Taxonomy" id="483514"/>
    <lineage>
        <taxon>Eukaryota</taxon>
        <taxon>Fungi</taxon>
        <taxon>Dikarya</taxon>
        <taxon>Ascomycota</taxon>
        <taxon>Taphrinomycotina</taxon>
        <taxon>Schizosaccharomycetes</taxon>
        <taxon>Schizosaccharomycetales</taxon>
        <taxon>Schizosaccharomycetaceae</taxon>
        <taxon>Schizosaccharomyces</taxon>
    </lineage>
</organism>
<dbReference type="InterPro" id="IPR036028">
    <property type="entry name" value="SH3-like_dom_sf"/>
</dbReference>
<evidence type="ECO:0000313" key="5">
    <source>
        <dbReference type="Proteomes" id="UP000016088"/>
    </source>
</evidence>
<dbReference type="PROSITE" id="PS50002">
    <property type="entry name" value="SH3"/>
    <property type="match status" value="1"/>
</dbReference>
<dbReference type="SUPFAM" id="SSF50044">
    <property type="entry name" value="SH3-domain"/>
    <property type="match status" value="1"/>
</dbReference>
<keyword evidence="1 2" id="KW-0728">SH3 domain</keyword>
<dbReference type="InterPro" id="IPR001452">
    <property type="entry name" value="SH3_domain"/>
</dbReference>
<keyword evidence="5" id="KW-1185">Reference proteome</keyword>
<dbReference type="Gene3D" id="2.30.30.40">
    <property type="entry name" value="SH3 Domains"/>
    <property type="match status" value="1"/>
</dbReference>
<reference evidence="4 5" key="1">
    <citation type="journal article" date="2011" name="Science">
        <title>Comparative functional genomics of the fission yeasts.</title>
        <authorList>
            <person name="Rhind N."/>
            <person name="Chen Z."/>
            <person name="Yassour M."/>
            <person name="Thompson D.A."/>
            <person name="Haas B.J."/>
            <person name="Habib N."/>
            <person name="Wapinski I."/>
            <person name="Roy S."/>
            <person name="Lin M.F."/>
            <person name="Heiman D.I."/>
            <person name="Young S.K."/>
            <person name="Furuya K."/>
            <person name="Guo Y."/>
            <person name="Pidoux A."/>
            <person name="Chen H.M."/>
            <person name="Robbertse B."/>
            <person name="Goldberg J.M."/>
            <person name="Aoki K."/>
            <person name="Bayne E.H."/>
            <person name="Berlin A.M."/>
            <person name="Desjardins C.A."/>
            <person name="Dobbs E."/>
            <person name="Dukaj L."/>
            <person name="Fan L."/>
            <person name="FitzGerald M.G."/>
            <person name="French C."/>
            <person name="Gujja S."/>
            <person name="Hansen K."/>
            <person name="Keifenheim D."/>
            <person name="Levin J.Z."/>
            <person name="Mosher R.A."/>
            <person name="Mueller C.A."/>
            <person name="Pfiffner J."/>
            <person name="Priest M."/>
            <person name="Russ C."/>
            <person name="Smialowska A."/>
            <person name="Swoboda P."/>
            <person name="Sykes S.M."/>
            <person name="Vaughn M."/>
            <person name="Vengrova S."/>
            <person name="Yoder R."/>
            <person name="Zeng Q."/>
            <person name="Allshire R."/>
            <person name="Baulcombe D."/>
            <person name="Birren B.W."/>
            <person name="Brown W."/>
            <person name="Ekwall K."/>
            <person name="Kellis M."/>
            <person name="Leatherwood J."/>
            <person name="Levin H."/>
            <person name="Margalit H."/>
            <person name="Martienssen R."/>
            <person name="Nieduszynski C.A."/>
            <person name="Spatafora J.W."/>
            <person name="Friedman N."/>
            <person name="Dalgaard J.Z."/>
            <person name="Baumann P."/>
            <person name="Niki H."/>
            <person name="Regev A."/>
            <person name="Nusbaum C."/>
        </authorList>
    </citation>
    <scope>NUCLEOTIDE SEQUENCE [LARGE SCALE GENOMIC DNA]</scope>
    <source>
        <strain evidence="5">yFS286</strain>
    </source>
</reference>
<dbReference type="Proteomes" id="UP000016088">
    <property type="component" value="Unassembled WGS sequence"/>
</dbReference>
<name>S9QYN4_SCHOY</name>
<dbReference type="SMART" id="SM00326">
    <property type="entry name" value="SH3"/>
    <property type="match status" value="1"/>
</dbReference>
<dbReference type="AlphaFoldDB" id="S9QYN4"/>
<dbReference type="EMBL" id="KE503208">
    <property type="protein sequence ID" value="EPX71400.1"/>
    <property type="molecule type" value="Genomic_DNA"/>
</dbReference>
<dbReference type="GeneID" id="25030598"/>
<sequence length="66" mass="7429">MAIQSLYRVVAVFPFRSSFTDDLEFDPGQVIDVLTQYEDGWLFGTYVDADGVPKQGSFPSTFTQVE</sequence>
<dbReference type="Pfam" id="PF00018">
    <property type="entry name" value="SH3_1"/>
    <property type="match status" value="1"/>
</dbReference>
<evidence type="ECO:0000313" key="4">
    <source>
        <dbReference type="EMBL" id="EPX71400.1"/>
    </source>
</evidence>
<dbReference type="VEuPathDB" id="FungiDB:SOCG_01618"/>
<dbReference type="OrthoDB" id="207120at2759"/>
<evidence type="ECO:0000256" key="1">
    <source>
        <dbReference type="ARBA" id="ARBA00022443"/>
    </source>
</evidence>